<feature type="domain" description="Yippee" evidence="4">
    <location>
        <begin position="53"/>
        <end position="158"/>
    </location>
</feature>
<keyword evidence="3" id="KW-0862">Zinc</keyword>
<accession>A0AAD7E0D9</accession>
<reference evidence="5" key="1">
    <citation type="submission" date="2023-03" db="EMBL/GenBank/DDBJ databases">
        <title>Massive genome expansion in bonnet fungi (Mycena s.s.) driven by repeated elements and novel gene families across ecological guilds.</title>
        <authorList>
            <consortium name="Lawrence Berkeley National Laboratory"/>
            <person name="Harder C.B."/>
            <person name="Miyauchi S."/>
            <person name="Viragh M."/>
            <person name="Kuo A."/>
            <person name="Thoen E."/>
            <person name="Andreopoulos B."/>
            <person name="Lu D."/>
            <person name="Skrede I."/>
            <person name="Drula E."/>
            <person name="Henrissat B."/>
            <person name="Morin E."/>
            <person name="Kohler A."/>
            <person name="Barry K."/>
            <person name="LaButti K."/>
            <person name="Morin E."/>
            <person name="Salamov A."/>
            <person name="Lipzen A."/>
            <person name="Mereny Z."/>
            <person name="Hegedus B."/>
            <person name="Baldrian P."/>
            <person name="Stursova M."/>
            <person name="Weitz H."/>
            <person name="Taylor A."/>
            <person name="Grigoriev I.V."/>
            <person name="Nagy L.G."/>
            <person name="Martin F."/>
            <person name="Kauserud H."/>
        </authorList>
    </citation>
    <scope>NUCLEOTIDE SEQUENCE</scope>
    <source>
        <strain evidence="5">CBHHK067</strain>
    </source>
</reference>
<name>A0AAD7E0D9_MYCRO</name>
<dbReference type="GO" id="GO:0046872">
    <property type="term" value="F:metal ion binding"/>
    <property type="evidence" value="ECO:0007669"/>
    <property type="project" value="UniProtKB-KW"/>
</dbReference>
<dbReference type="Pfam" id="PF03226">
    <property type="entry name" value="Yippee-Mis18"/>
    <property type="match status" value="1"/>
</dbReference>
<evidence type="ECO:0000256" key="3">
    <source>
        <dbReference type="ARBA" id="ARBA00022833"/>
    </source>
</evidence>
<dbReference type="PANTHER" id="PTHR13848">
    <property type="entry name" value="PROTEIN YIPPEE-LIKE CG15309-RELATED"/>
    <property type="match status" value="1"/>
</dbReference>
<evidence type="ECO:0000313" key="6">
    <source>
        <dbReference type="Proteomes" id="UP001221757"/>
    </source>
</evidence>
<evidence type="ECO:0000256" key="2">
    <source>
        <dbReference type="ARBA" id="ARBA00022723"/>
    </source>
</evidence>
<sequence>MVAYYKINLIWILHPHLPPTPTIATMSVIDSPRRLPSVPRPRPMSRPLPPIPRPLSCKTCKTCITSCSAIFPPSAIPPESRSFRGFSGKASLFTETYNVTLSRPTVQLMATGAHTMQEITCSNCTRYLGYKIVKAYDKSERWKESSFLLELAELDNPYMRRLDSEDSEDSS</sequence>
<comment type="similarity">
    <text evidence="1">Belongs to the yippee family.</text>
</comment>
<dbReference type="PROSITE" id="PS51792">
    <property type="entry name" value="YIPPEE"/>
    <property type="match status" value="1"/>
</dbReference>
<dbReference type="InterPro" id="IPR034751">
    <property type="entry name" value="Yippee"/>
</dbReference>
<gene>
    <name evidence="5" type="ORF">B0H17DRAFT_1042034</name>
</gene>
<dbReference type="InterPro" id="IPR004910">
    <property type="entry name" value="Yippee/Mis18/Cereblon"/>
</dbReference>
<proteinExistence type="inferred from homology"/>
<dbReference type="InterPro" id="IPR039058">
    <property type="entry name" value="Yippee_fam"/>
</dbReference>
<keyword evidence="6" id="KW-1185">Reference proteome</keyword>
<keyword evidence="2" id="KW-0479">Metal-binding</keyword>
<dbReference type="AlphaFoldDB" id="A0AAD7E0D9"/>
<comment type="caution">
    <text evidence="5">The sequence shown here is derived from an EMBL/GenBank/DDBJ whole genome shotgun (WGS) entry which is preliminary data.</text>
</comment>
<evidence type="ECO:0000313" key="5">
    <source>
        <dbReference type="EMBL" id="KAJ7703169.1"/>
    </source>
</evidence>
<organism evidence="5 6">
    <name type="scientific">Mycena rosella</name>
    <name type="common">Pink bonnet</name>
    <name type="synonym">Agaricus rosellus</name>
    <dbReference type="NCBI Taxonomy" id="1033263"/>
    <lineage>
        <taxon>Eukaryota</taxon>
        <taxon>Fungi</taxon>
        <taxon>Dikarya</taxon>
        <taxon>Basidiomycota</taxon>
        <taxon>Agaricomycotina</taxon>
        <taxon>Agaricomycetes</taxon>
        <taxon>Agaricomycetidae</taxon>
        <taxon>Agaricales</taxon>
        <taxon>Marasmiineae</taxon>
        <taxon>Mycenaceae</taxon>
        <taxon>Mycena</taxon>
    </lineage>
</organism>
<evidence type="ECO:0000259" key="4">
    <source>
        <dbReference type="PROSITE" id="PS51792"/>
    </source>
</evidence>
<dbReference type="Proteomes" id="UP001221757">
    <property type="component" value="Unassembled WGS sequence"/>
</dbReference>
<dbReference type="EMBL" id="JARKIE010000013">
    <property type="protein sequence ID" value="KAJ7703169.1"/>
    <property type="molecule type" value="Genomic_DNA"/>
</dbReference>
<protein>
    <recommendedName>
        <fullName evidence="4">Yippee domain-containing protein</fullName>
    </recommendedName>
</protein>
<evidence type="ECO:0000256" key="1">
    <source>
        <dbReference type="ARBA" id="ARBA00005613"/>
    </source>
</evidence>